<keyword evidence="1" id="KW-1133">Transmembrane helix</keyword>
<keyword evidence="1" id="KW-0812">Transmembrane</keyword>
<name>A0A7G1NE04_9ACTN</name>
<dbReference type="EMBL" id="AP023439">
    <property type="protein sequence ID" value="BCL20971.1"/>
    <property type="molecule type" value="Genomic_DNA"/>
</dbReference>
<organism evidence="2 3">
    <name type="scientific">Streptomyces tuirus</name>
    <dbReference type="NCBI Taxonomy" id="68278"/>
    <lineage>
        <taxon>Bacteria</taxon>
        <taxon>Bacillati</taxon>
        <taxon>Actinomycetota</taxon>
        <taxon>Actinomycetes</taxon>
        <taxon>Kitasatosporales</taxon>
        <taxon>Streptomycetaceae</taxon>
        <taxon>Streptomyces</taxon>
    </lineage>
</organism>
<accession>A0A7G1NE04</accession>
<feature type="transmembrane region" description="Helical" evidence="1">
    <location>
        <begin position="33"/>
        <end position="55"/>
    </location>
</feature>
<evidence type="ECO:0000256" key="1">
    <source>
        <dbReference type="SAM" id="Phobius"/>
    </source>
</evidence>
<sequence>MDDTAETGSRGGEVYGVGLAVGNVVGGRAGPGYAAPLYVGAGIALTAVAVMVVAAQRARFPQAADPVPAL</sequence>
<gene>
    <name evidence="2" type="ORF">GCM10017668_28140</name>
</gene>
<evidence type="ECO:0000313" key="2">
    <source>
        <dbReference type="EMBL" id="BCL20971.1"/>
    </source>
</evidence>
<protein>
    <submittedName>
        <fullName evidence="2">Uncharacterized protein</fullName>
    </submittedName>
</protein>
<dbReference type="Proteomes" id="UP000516373">
    <property type="component" value="Chromosome"/>
</dbReference>
<keyword evidence="1" id="KW-0472">Membrane</keyword>
<reference evidence="2 3" key="1">
    <citation type="journal article" date="2014" name="Int. J. Syst. Evol. Microbiol.">
        <title>Complete genome sequence of Corynebacterium casei LMG S-19264T (=DSM 44701T), isolated from a smear-ripened cheese.</title>
        <authorList>
            <consortium name="US DOE Joint Genome Institute (JGI-PGF)"/>
            <person name="Walter F."/>
            <person name="Albersmeier A."/>
            <person name="Kalinowski J."/>
            <person name="Ruckert C."/>
        </authorList>
    </citation>
    <scope>NUCLEOTIDE SEQUENCE [LARGE SCALE GENOMIC DNA]</scope>
    <source>
        <strain evidence="2 3">JCM 4255</strain>
    </source>
</reference>
<evidence type="ECO:0000313" key="3">
    <source>
        <dbReference type="Proteomes" id="UP000516373"/>
    </source>
</evidence>
<proteinExistence type="predicted"/>
<dbReference type="RefSeq" id="WP_232543512.1">
    <property type="nucleotide sequence ID" value="NZ_AP023439.1"/>
</dbReference>
<dbReference type="KEGG" id="stui:GCM10017668_28140"/>
<dbReference type="AlphaFoldDB" id="A0A7G1NE04"/>